<accession>A0A9P0MSB0</accession>
<gene>
    <name evidence="1" type="ORF">NEZAVI_LOCUS10416</name>
</gene>
<organism evidence="1 2">
    <name type="scientific">Nezara viridula</name>
    <name type="common">Southern green stink bug</name>
    <name type="synonym">Cimex viridulus</name>
    <dbReference type="NCBI Taxonomy" id="85310"/>
    <lineage>
        <taxon>Eukaryota</taxon>
        <taxon>Metazoa</taxon>
        <taxon>Ecdysozoa</taxon>
        <taxon>Arthropoda</taxon>
        <taxon>Hexapoda</taxon>
        <taxon>Insecta</taxon>
        <taxon>Pterygota</taxon>
        <taxon>Neoptera</taxon>
        <taxon>Paraneoptera</taxon>
        <taxon>Hemiptera</taxon>
        <taxon>Heteroptera</taxon>
        <taxon>Panheteroptera</taxon>
        <taxon>Pentatomomorpha</taxon>
        <taxon>Pentatomoidea</taxon>
        <taxon>Pentatomidae</taxon>
        <taxon>Pentatominae</taxon>
        <taxon>Nezara</taxon>
    </lineage>
</organism>
<keyword evidence="2" id="KW-1185">Reference proteome</keyword>
<evidence type="ECO:0000313" key="2">
    <source>
        <dbReference type="Proteomes" id="UP001152798"/>
    </source>
</evidence>
<sequence>MLYHCHGKKSHGCSEGWYEGIVNSYSHQTVTAGQAAEQYIEVCYVDCLPRTIITTRTYHHRPLRPIRF</sequence>
<name>A0A9P0MSB0_NEZVI</name>
<protein>
    <submittedName>
        <fullName evidence="1">Uncharacterized protein</fullName>
    </submittedName>
</protein>
<dbReference type="Proteomes" id="UP001152798">
    <property type="component" value="Chromosome 5"/>
</dbReference>
<dbReference type="EMBL" id="OV725081">
    <property type="protein sequence ID" value="CAH1401381.1"/>
    <property type="molecule type" value="Genomic_DNA"/>
</dbReference>
<evidence type="ECO:0000313" key="1">
    <source>
        <dbReference type="EMBL" id="CAH1401381.1"/>
    </source>
</evidence>
<dbReference type="AlphaFoldDB" id="A0A9P0MSB0"/>
<proteinExistence type="predicted"/>
<reference evidence="1" key="1">
    <citation type="submission" date="2022-01" db="EMBL/GenBank/DDBJ databases">
        <authorList>
            <person name="King R."/>
        </authorList>
    </citation>
    <scope>NUCLEOTIDE SEQUENCE</scope>
</reference>